<reference evidence="1 2" key="1">
    <citation type="journal article" date="2016" name="Nat. Commun.">
        <title>Thousands of microbial genomes shed light on interconnected biogeochemical processes in an aquifer system.</title>
        <authorList>
            <person name="Anantharaman K."/>
            <person name="Brown C.T."/>
            <person name="Hug L.A."/>
            <person name="Sharon I."/>
            <person name="Castelle C.J."/>
            <person name="Probst A.J."/>
            <person name="Thomas B.C."/>
            <person name="Singh A."/>
            <person name="Wilkins M.J."/>
            <person name="Karaoz U."/>
            <person name="Brodie E.L."/>
            <person name="Williams K.H."/>
            <person name="Hubbard S.S."/>
            <person name="Banfield J.F."/>
        </authorList>
    </citation>
    <scope>NUCLEOTIDE SEQUENCE [LARGE SCALE GENOMIC DNA]</scope>
</reference>
<evidence type="ECO:0000313" key="1">
    <source>
        <dbReference type="EMBL" id="OGD87448.1"/>
    </source>
</evidence>
<accession>A0A1F5G6H4</accession>
<protein>
    <submittedName>
        <fullName evidence="1">Uncharacterized protein</fullName>
    </submittedName>
</protein>
<gene>
    <name evidence="1" type="ORF">A2870_03870</name>
</gene>
<name>A0A1F5G6H4_9BACT</name>
<dbReference type="Proteomes" id="UP000179102">
    <property type="component" value="Unassembled WGS sequence"/>
</dbReference>
<organism evidence="1 2">
    <name type="scientific">Candidatus Curtissbacteria bacterium RIFCSPHIGHO2_01_FULL_41_11</name>
    <dbReference type="NCBI Taxonomy" id="1797711"/>
    <lineage>
        <taxon>Bacteria</taxon>
        <taxon>Candidatus Curtissiibacteriota</taxon>
    </lineage>
</organism>
<dbReference type="EMBL" id="MFAZ01000013">
    <property type="protein sequence ID" value="OGD87448.1"/>
    <property type="molecule type" value="Genomic_DNA"/>
</dbReference>
<evidence type="ECO:0000313" key="2">
    <source>
        <dbReference type="Proteomes" id="UP000179102"/>
    </source>
</evidence>
<comment type="caution">
    <text evidence="1">The sequence shown here is derived from an EMBL/GenBank/DDBJ whole genome shotgun (WGS) entry which is preliminary data.</text>
</comment>
<sequence length="191" mass="21937">MQPVEIKAAKAVLRGKVASLRNDYKKAFAPPNDESSQPAPFPIAMYVMSALDLLSSCEAGWNFGGGNQTDRMVDYLVDHFHYDRISSVVAVTSFRHQLMHTSEPRLIKDTNTNDMYYWKLADTSNRHMQLDRNQTIQGYSDVVGINFGIEQFTDDFERATEDYLSRMEQDTQLQDNYVAVREEIKIKELPL</sequence>
<proteinExistence type="predicted"/>
<dbReference type="AlphaFoldDB" id="A0A1F5G6H4"/>